<proteinExistence type="predicted"/>
<accession>A0A5C1ANR1</accession>
<name>A0A5C1ANR1_9BACT</name>
<dbReference type="GO" id="GO:0003700">
    <property type="term" value="F:DNA-binding transcription factor activity"/>
    <property type="evidence" value="ECO:0007669"/>
    <property type="project" value="TreeGrafter"/>
</dbReference>
<dbReference type="CDD" id="cd00093">
    <property type="entry name" value="HTH_XRE"/>
    <property type="match status" value="1"/>
</dbReference>
<dbReference type="PROSITE" id="PS50943">
    <property type="entry name" value="HTH_CROC1"/>
    <property type="match status" value="1"/>
</dbReference>
<evidence type="ECO:0000313" key="5">
    <source>
        <dbReference type="Proteomes" id="UP000324974"/>
    </source>
</evidence>
<sequence>MSLGEAISALRKDLGLSQKDLAAKCGISQPMISALESGKETDLRASTLVAIAVALGVDCNHFAQFLKLPSDEAVSQPLPTPKRGRPKKADAPPQTPAPPARRKKG</sequence>
<dbReference type="PANTHER" id="PTHR46797:SF1">
    <property type="entry name" value="METHYLPHOSPHONATE SYNTHASE"/>
    <property type="match status" value="1"/>
</dbReference>
<keyword evidence="1" id="KW-0238">DNA-binding</keyword>
<dbReference type="Gene3D" id="1.10.260.40">
    <property type="entry name" value="lambda repressor-like DNA-binding domains"/>
    <property type="match status" value="1"/>
</dbReference>
<evidence type="ECO:0000256" key="2">
    <source>
        <dbReference type="SAM" id="MobiDB-lite"/>
    </source>
</evidence>
<dbReference type="AlphaFoldDB" id="A0A5C1ANR1"/>
<dbReference type="Proteomes" id="UP000324974">
    <property type="component" value="Chromosome"/>
</dbReference>
<reference evidence="5" key="1">
    <citation type="submission" date="2019-08" db="EMBL/GenBank/DDBJ databases">
        <title>Limnoglobus roseus gen. nov., sp. nov., a novel freshwater planctomycete with a giant genome from the family Gemmataceae.</title>
        <authorList>
            <person name="Kulichevskaya I.S."/>
            <person name="Naumoff D.G."/>
            <person name="Miroshnikov K."/>
            <person name="Ivanova A."/>
            <person name="Philippov D.A."/>
            <person name="Hakobyan A."/>
            <person name="Rijpstra I.C."/>
            <person name="Sinninghe Damste J.S."/>
            <person name="Liesack W."/>
            <person name="Dedysh S.N."/>
        </authorList>
    </citation>
    <scope>NUCLEOTIDE SEQUENCE [LARGE SCALE GENOMIC DNA]</scope>
    <source>
        <strain evidence="5">PX52</strain>
    </source>
</reference>
<dbReference type="GO" id="GO:0003677">
    <property type="term" value="F:DNA binding"/>
    <property type="evidence" value="ECO:0007669"/>
    <property type="project" value="UniProtKB-KW"/>
</dbReference>
<dbReference type="KEGG" id="lrs:PX52LOC_05895"/>
<dbReference type="EMBL" id="CP042425">
    <property type="protein sequence ID" value="QEL18854.1"/>
    <property type="molecule type" value="Genomic_DNA"/>
</dbReference>
<dbReference type="Pfam" id="PF01381">
    <property type="entry name" value="HTH_3"/>
    <property type="match status" value="1"/>
</dbReference>
<protein>
    <recommendedName>
        <fullName evidence="3">HTH cro/C1-type domain-containing protein</fullName>
    </recommendedName>
</protein>
<feature type="region of interest" description="Disordered" evidence="2">
    <location>
        <begin position="70"/>
        <end position="105"/>
    </location>
</feature>
<feature type="domain" description="HTH cro/C1-type" evidence="3">
    <location>
        <begin position="7"/>
        <end position="62"/>
    </location>
</feature>
<dbReference type="PANTHER" id="PTHR46797">
    <property type="entry name" value="HTH-TYPE TRANSCRIPTIONAL REGULATOR"/>
    <property type="match status" value="1"/>
</dbReference>
<evidence type="ECO:0000259" key="3">
    <source>
        <dbReference type="PROSITE" id="PS50943"/>
    </source>
</evidence>
<dbReference type="InterPro" id="IPR001387">
    <property type="entry name" value="Cro/C1-type_HTH"/>
</dbReference>
<dbReference type="InterPro" id="IPR050807">
    <property type="entry name" value="TransReg_Diox_bact_type"/>
</dbReference>
<keyword evidence="5" id="KW-1185">Reference proteome</keyword>
<dbReference type="SMART" id="SM00530">
    <property type="entry name" value="HTH_XRE"/>
    <property type="match status" value="1"/>
</dbReference>
<evidence type="ECO:0000313" key="4">
    <source>
        <dbReference type="EMBL" id="QEL18854.1"/>
    </source>
</evidence>
<dbReference type="SUPFAM" id="SSF47413">
    <property type="entry name" value="lambda repressor-like DNA-binding domains"/>
    <property type="match status" value="1"/>
</dbReference>
<organism evidence="4 5">
    <name type="scientific">Limnoglobus roseus</name>
    <dbReference type="NCBI Taxonomy" id="2598579"/>
    <lineage>
        <taxon>Bacteria</taxon>
        <taxon>Pseudomonadati</taxon>
        <taxon>Planctomycetota</taxon>
        <taxon>Planctomycetia</taxon>
        <taxon>Gemmatales</taxon>
        <taxon>Gemmataceae</taxon>
        <taxon>Limnoglobus</taxon>
    </lineage>
</organism>
<evidence type="ECO:0000256" key="1">
    <source>
        <dbReference type="ARBA" id="ARBA00023125"/>
    </source>
</evidence>
<dbReference type="RefSeq" id="WP_149113305.1">
    <property type="nucleotide sequence ID" value="NZ_CP042425.1"/>
</dbReference>
<dbReference type="OrthoDB" id="7859381at2"/>
<dbReference type="GO" id="GO:0005829">
    <property type="term" value="C:cytosol"/>
    <property type="evidence" value="ECO:0007669"/>
    <property type="project" value="TreeGrafter"/>
</dbReference>
<gene>
    <name evidence="4" type="ORF">PX52LOC_05895</name>
</gene>
<dbReference type="InterPro" id="IPR010982">
    <property type="entry name" value="Lambda_DNA-bd_dom_sf"/>
</dbReference>